<proteinExistence type="predicted"/>
<name>A0A7J3WDD5_CALS0</name>
<feature type="transmembrane region" description="Helical" evidence="6">
    <location>
        <begin position="267"/>
        <end position="288"/>
    </location>
</feature>
<keyword evidence="5 6" id="KW-0472">Membrane</keyword>
<evidence type="ECO:0000256" key="4">
    <source>
        <dbReference type="ARBA" id="ARBA00022989"/>
    </source>
</evidence>
<feature type="transmembrane region" description="Helical" evidence="6">
    <location>
        <begin position="149"/>
        <end position="169"/>
    </location>
</feature>
<feature type="transmembrane region" description="Helical" evidence="6">
    <location>
        <begin position="295"/>
        <end position="312"/>
    </location>
</feature>
<dbReference type="CDD" id="cd06580">
    <property type="entry name" value="TM_PBP1_transp_TpRbsC_like"/>
    <property type="match status" value="1"/>
</dbReference>
<evidence type="ECO:0000256" key="6">
    <source>
        <dbReference type="SAM" id="Phobius"/>
    </source>
</evidence>
<dbReference type="GO" id="GO:0022857">
    <property type="term" value="F:transmembrane transporter activity"/>
    <property type="evidence" value="ECO:0007669"/>
    <property type="project" value="InterPro"/>
</dbReference>
<feature type="transmembrane region" description="Helical" evidence="6">
    <location>
        <begin position="116"/>
        <end position="137"/>
    </location>
</feature>
<evidence type="ECO:0000313" key="7">
    <source>
        <dbReference type="EMBL" id="HHN52754.1"/>
    </source>
</evidence>
<evidence type="ECO:0000256" key="5">
    <source>
        <dbReference type="ARBA" id="ARBA00023136"/>
    </source>
</evidence>
<dbReference type="PANTHER" id="PTHR47089">
    <property type="entry name" value="ABC TRANSPORTER, PERMEASE PROTEIN"/>
    <property type="match status" value="1"/>
</dbReference>
<sequence length="358" mass="38437">MLQQNLSRKIRKTLKKLAESMLAVAVGLVGGAALMAVYGYDFVKAYRALFLGAFGDFSGFLETLAFATPLIMTGLTFAIGMRSGLFNIGAEGQMYMGAIGAVFVGGMLNLPPIIHLIFATVFGMLAGAIWSLPAALLKISRGVHEVVSTIMLNWIAFWLVTYLITYHVADPARAERAVPAQETARYLVIGASLTTVFILVIAFSLIAYFLLWRTTLGYELRVVGHNQEAARYAGINISKTMMTSFFLGGLAAGLAGVSQVLGRPPHWTVFATMGNLINIGFEGIGVALVGRNHPIGIIFASIFYGGLLHGGRFMEFEAGVASEIVRAINGIIILALAIPAALDLVKKIFPRKNRGETG</sequence>
<feature type="transmembrane region" description="Helical" evidence="6">
    <location>
        <begin position="324"/>
        <end position="345"/>
    </location>
</feature>
<dbReference type="Pfam" id="PF02653">
    <property type="entry name" value="BPD_transp_2"/>
    <property type="match status" value="1"/>
</dbReference>
<evidence type="ECO:0000256" key="3">
    <source>
        <dbReference type="ARBA" id="ARBA00022692"/>
    </source>
</evidence>
<comment type="subcellular location">
    <subcellularLocation>
        <location evidence="1">Cell membrane</location>
        <topology evidence="1">Multi-pass membrane protein</topology>
    </subcellularLocation>
</comment>
<accession>A0A7J3WDD5</accession>
<feature type="transmembrane region" description="Helical" evidence="6">
    <location>
        <begin position="241"/>
        <end position="261"/>
    </location>
</feature>
<dbReference type="GO" id="GO:0005886">
    <property type="term" value="C:plasma membrane"/>
    <property type="evidence" value="ECO:0007669"/>
    <property type="project" value="UniProtKB-SubCell"/>
</dbReference>
<comment type="caution">
    <text evidence="7">The sequence shown here is derived from an EMBL/GenBank/DDBJ whole genome shotgun (WGS) entry which is preliminary data.</text>
</comment>
<dbReference type="InterPro" id="IPR001851">
    <property type="entry name" value="ABC_transp_permease"/>
</dbReference>
<evidence type="ECO:0000256" key="1">
    <source>
        <dbReference type="ARBA" id="ARBA00004651"/>
    </source>
</evidence>
<protein>
    <submittedName>
        <fullName evidence="7">ABC transporter permease</fullName>
    </submittedName>
</protein>
<keyword evidence="3 6" id="KW-0812">Transmembrane</keyword>
<keyword evidence="2" id="KW-1003">Cell membrane</keyword>
<dbReference type="AlphaFoldDB" id="A0A7J3WDD5"/>
<feature type="transmembrane region" description="Helical" evidence="6">
    <location>
        <begin position="21"/>
        <end position="40"/>
    </location>
</feature>
<reference evidence="7" key="1">
    <citation type="journal article" date="2020" name="mSystems">
        <title>Genome- and Community-Level Interaction Insights into Carbon Utilization and Element Cycling Functions of Hydrothermarchaeota in Hydrothermal Sediment.</title>
        <authorList>
            <person name="Zhou Z."/>
            <person name="Liu Y."/>
            <person name="Xu W."/>
            <person name="Pan J."/>
            <person name="Luo Z.H."/>
            <person name="Li M."/>
        </authorList>
    </citation>
    <scope>NUCLEOTIDE SEQUENCE [LARGE SCALE GENOMIC DNA]</scope>
    <source>
        <strain evidence="7">SpSt-1073</strain>
    </source>
</reference>
<evidence type="ECO:0000256" key="2">
    <source>
        <dbReference type="ARBA" id="ARBA00022475"/>
    </source>
</evidence>
<dbReference type="PANTHER" id="PTHR47089:SF1">
    <property type="entry name" value="GUANOSINE ABC TRANSPORTER PERMEASE PROTEIN NUPP"/>
    <property type="match status" value="1"/>
</dbReference>
<keyword evidence="4 6" id="KW-1133">Transmembrane helix</keyword>
<feature type="transmembrane region" description="Helical" evidence="6">
    <location>
        <begin position="60"/>
        <end position="80"/>
    </location>
</feature>
<dbReference type="EMBL" id="DRXG01000122">
    <property type="protein sequence ID" value="HHN52754.1"/>
    <property type="molecule type" value="Genomic_DNA"/>
</dbReference>
<organism evidence="7">
    <name type="scientific">Caldiarchaeum subterraneum</name>
    <dbReference type="NCBI Taxonomy" id="311458"/>
    <lineage>
        <taxon>Archaea</taxon>
        <taxon>Nitrososphaerota</taxon>
        <taxon>Candidatus Caldarchaeales</taxon>
        <taxon>Candidatus Caldarchaeaceae</taxon>
        <taxon>Candidatus Caldarchaeum</taxon>
    </lineage>
</organism>
<gene>
    <name evidence="7" type="ORF">ENM30_05520</name>
</gene>
<feature type="transmembrane region" description="Helical" evidence="6">
    <location>
        <begin position="92"/>
        <end position="110"/>
    </location>
</feature>
<feature type="transmembrane region" description="Helical" evidence="6">
    <location>
        <begin position="189"/>
        <end position="211"/>
    </location>
</feature>